<protein>
    <submittedName>
        <fullName evidence="2">Uncharacterized protein</fullName>
    </submittedName>
</protein>
<name>A0A813DZL9_POLGL</name>
<evidence type="ECO:0000313" key="3">
    <source>
        <dbReference type="Proteomes" id="UP000654075"/>
    </source>
</evidence>
<gene>
    <name evidence="2" type="ORF">PGLA1383_LOCUS10623</name>
</gene>
<sequence>ALLAGSTPSSASSLSTLAGRFPRAGLPLAAIAGLKDREKRRVENVSAWAADRQRRSLRLAGLSSEPYPELSSRSAPAQLPTSSRGSDRASGALVLAEETHRQERPSRPAAGLGFSYTAGSVPPAAAEESSAPPAS</sequence>
<dbReference type="AlphaFoldDB" id="A0A813DZL9"/>
<evidence type="ECO:0000256" key="1">
    <source>
        <dbReference type="SAM" id="MobiDB-lite"/>
    </source>
</evidence>
<feature type="region of interest" description="Disordered" evidence="1">
    <location>
        <begin position="59"/>
        <end position="135"/>
    </location>
</feature>
<reference evidence="2" key="1">
    <citation type="submission" date="2021-02" db="EMBL/GenBank/DDBJ databases">
        <authorList>
            <person name="Dougan E. K."/>
            <person name="Rhodes N."/>
            <person name="Thang M."/>
            <person name="Chan C."/>
        </authorList>
    </citation>
    <scope>NUCLEOTIDE SEQUENCE</scope>
</reference>
<dbReference type="EMBL" id="CAJNNV010005364">
    <property type="protein sequence ID" value="CAE8591963.1"/>
    <property type="molecule type" value="Genomic_DNA"/>
</dbReference>
<proteinExistence type="predicted"/>
<feature type="compositionally biased region" description="Basic and acidic residues" evidence="1">
    <location>
        <begin position="97"/>
        <end position="106"/>
    </location>
</feature>
<comment type="caution">
    <text evidence="2">The sequence shown here is derived from an EMBL/GenBank/DDBJ whole genome shotgun (WGS) entry which is preliminary data.</text>
</comment>
<evidence type="ECO:0000313" key="2">
    <source>
        <dbReference type="EMBL" id="CAE8591963.1"/>
    </source>
</evidence>
<feature type="compositionally biased region" description="Low complexity" evidence="1">
    <location>
        <begin position="122"/>
        <end position="135"/>
    </location>
</feature>
<keyword evidence="3" id="KW-1185">Reference proteome</keyword>
<organism evidence="2 3">
    <name type="scientific">Polarella glacialis</name>
    <name type="common">Dinoflagellate</name>
    <dbReference type="NCBI Taxonomy" id="89957"/>
    <lineage>
        <taxon>Eukaryota</taxon>
        <taxon>Sar</taxon>
        <taxon>Alveolata</taxon>
        <taxon>Dinophyceae</taxon>
        <taxon>Suessiales</taxon>
        <taxon>Suessiaceae</taxon>
        <taxon>Polarella</taxon>
    </lineage>
</organism>
<accession>A0A813DZL9</accession>
<feature type="non-terminal residue" evidence="2">
    <location>
        <position position="1"/>
    </location>
</feature>
<dbReference type="Proteomes" id="UP000654075">
    <property type="component" value="Unassembled WGS sequence"/>
</dbReference>
<feature type="compositionally biased region" description="Polar residues" evidence="1">
    <location>
        <begin position="71"/>
        <end position="84"/>
    </location>
</feature>